<evidence type="ECO:0000256" key="2">
    <source>
        <dbReference type="SAM" id="Phobius"/>
    </source>
</evidence>
<protein>
    <submittedName>
        <fullName evidence="3">Transmembrane anchor protein</fullName>
    </submittedName>
</protein>
<feature type="transmembrane region" description="Helical" evidence="2">
    <location>
        <begin position="18"/>
        <end position="38"/>
    </location>
</feature>
<reference evidence="3 4" key="1">
    <citation type="submission" date="2018-10" db="EMBL/GenBank/DDBJ databases">
        <title>An outbreak of IMP-63 producing strain in France.</title>
        <authorList>
            <person name="Bour M."/>
            <person name="Liapis E."/>
            <person name="Plesiat P."/>
        </authorList>
    </citation>
    <scope>NUCLEOTIDE SEQUENCE [LARGE SCALE GENOMIC DNA]</scope>
    <source>
        <strain evidence="3 4">12917</strain>
    </source>
</reference>
<gene>
    <name evidence="3" type="ORF">EFK07_11115</name>
</gene>
<evidence type="ECO:0000256" key="1">
    <source>
        <dbReference type="SAM" id="MobiDB-lite"/>
    </source>
</evidence>
<name>A0A3M8TDF6_PSEPU</name>
<sequence length="210" mass="21955">MYNVSKPTLDDLPSSKQLLRSTLIALVAAIAILVGIVLPSEYAIDPTGIGRVLGLTEMGEIKAQLAEEAAADAAKDAAMPAAATTGNAGTAAPAQAQNAAQAENGAAWRDEMRVALKPGQGAEVKLSMKAGEQVEFSWVAEGGVVNFDTHGDGGGQSISYEKGRAVPASNGVIEAAFSGNHGWFWRNRGDADVTVIVRTRGQYMEMKRVL</sequence>
<evidence type="ECO:0000313" key="4">
    <source>
        <dbReference type="Proteomes" id="UP000278162"/>
    </source>
</evidence>
<dbReference type="RefSeq" id="WP_034011148.1">
    <property type="nucleotide sequence ID" value="NZ_RJAI01000026.1"/>
</dbReference>
<dbReference type="AlphaFoldDB" id="A0A3M8TDF6"/>
<feature type="region of interest" description="Disordered" evidence="1">
    <location>
        <begin position="85"/>
        <end position="104"/>
    </location>
</feature>
<evidence type="ECO:0000313" key="3">
    <source>
        <dbReference type="EMBL" id="RNF89524.1"/>
    </source>
</evidence>
<accession>A0A3M8TDF6</accession>
<keyword evidence="2" id="KW-0472">Membrane</keyword>
<comment type="caution">
    <text evidence="3">The sequence shown here is derived from an EMBL/GenBank/DDBJ whole genome shotgun (WGS) entry which is preliminary data.</text>
</comment>
<keyword evidence="2" id="KW-1133">Transmembrane helix</keyword>
<organism evidence="3 4">
    <name type="scientific">Pseudomonas putida</name>
    <name type="common">Arthrobacter siderocapsulatus</name>
    <dbReference type="NCBI Taxonomy" id="303"/>
    <lineage>
        <taxon>Bacteria</taxon>
        <taxon>Pseudomonadati</taxon>
        <taxon>Pseudomonadota</taxon>
        <taxon>Gammaproteobacteria</taxon>
        <taxon>Pseudomonadales</taxon>
        <taxon>Pseudomonadaceae</taxon>
        <taxon>Pseudomonas</taxon>
    </lineage>
</organism>
<proteinExistence type="predicted"/>
<keyword evidence="2 3" id="KW-0812">Transmembrane</keyword>
<dbReference type="EMBL" id="RJAI01000026">
    <property type="protein sequence ID" value="RNF89524.1"/>
    <property type="molecule type" value="Genomic_DNA"/>
</dbReference>
<dbReference type="Proteomes" id="UP000278162">
    <property type="component" value="Unassembled WGS sequence"/>
</dbReference>